<proteinExistence type="predicted"/>
<organism evidence="1 2">
    <name type="scientific">Nemorincola caseinilytica</name>
    <dbReference type="NCBI Taxonomy" id="2054315"/>
    <lineage>
        <taxon>Bacteria</taxon>
        <taxon>Pseudomonadati</taxon>
        <taxon>Bacteroidota</taxon>
        <taxon>Chitinophagia</taxon>
        <taxon>Chitinophagales</taxon>
        <taxon>Chitinophagaceae</taxon>
        <taxon>Nemorincola</taxon>
    </lineage>
</organism>
<gene>
    <name evidence="1" type="ORF">GCM10023093_07330</name>
</gene>
<name>A0ABP8N5X5_9BACT</name>
<accession>A0ABP8N5X5</accession>
<sequence>MGILGRMRTLDELVAFDNYLWEKLGAEYGFQLERCWNEYKDEVKKNVTQMVSKQVARELKKQNHFFLLQALKELDLLYANE</sequence>
<reference evidence="2" key="1">
    <citation type="journal article" date="2019" name="Int. J. Syst. Evol. Microbiol.">
        <title>The Global Catalogue of Microorganisms (GCM) 10K type strain sequencing project: providing services to taxonomists for standard genome sequencing and annotation.</title>
        <authorList>
            <consortium name="The Broad Institute Genomics Platform"/>
            <consortium name="The Broad Institute Genome Sequencing Center for Infectious Disease"/>
            <person name="Wu L."/>
            <person name="Ma J."/>
        </authorList>
    </citation>
    <scope>NUCLEOTIDE SEQUENCE [LARGE SCALE GENOMIC DNA]</scope>
    <source>
        <strain evidence="2">JCM 32105</strain>
    </source>
</reference>
<dbReference type="Proteomes" id="UP001500067">
    <property type="component" value="Unassembled WGS sequence"/>
</dbReference>
<evidence type="ECO:0000313" key="1">
    <source>
        <dbReference type="EMBL" id="GAA4461848.1"/>
    </source>
</evidence>
<keyword evidence="2" id="KW-1185">Reference proteome</keyword>
<evidence type="ECO:0000313" key="2">
    <source>
        <dbReference type="Proteomes" id="UP001500067"/>
    </source>
</evidence>
<comment type="caution">
    <text evidence="1">The sequence shown here is derived from an EMBL/GenBank/DDBJ whole genome shotgun (WGS) entry which is preliminary data.</text>
</comment>
<dbReference type="EMBL" id="BAABFA010000005">
    <property type="protein sequence ID" value="GAA4461848.1"/>
    <property type="molecule type" value="Genomic_DNA"/>
</dbReference>
<protein>
    <submittedName>
        <fullName evidence="1">Uncharacterized protein</fullName>
    </submittedName>
</protein>